<feature type="region of interest" description="Disordered" evidence="1">
    <location>
        <begin position="1"/>
        <end position="71"/>
    </location>
</feature>
<sequence length="623" mass="71179">MNYFQQQDLPSTSYRRYDPSSHPLHPPITDSYRAYTDQRPPGTGSLHPTNPFYGGASLSFPSGDPSAAARPNEAGTFAALEREKQAALARAQEMQHKIDEGRRSAAPFAHSHSYHRGEDTTQTILSLKQETTILNSIISSQRDQLSYTEHKVLDLEQRLTSQNKTFEAIMKERDQLDTLSTSLQGTLEEEKKRRSDLELQVESSKKGQSISAKQVKHLEEKLKEVEERDRALQEGKDRFEKRVKDLEEDKSQLKKQVEAATSKYNNAYREKEGIIVKLRGREHDNSKMSDKLNLMRRENQALQSVIEELKEDLHTLKEEIKKGSPDEYKRVKEELRRERSTSDRLRSERNELREGFQELRRSYERHLSLVSTLRFNSRLREREHESGNEAKQSRMGLQVQEAEYDKNRYKTELLEPKPTSADQHRPKFSLNANDYLKTDLNDDGSGGGGGGVVEVITDEDGLEYQGRHMKMDDEERPVEKNTSQRLSTSLQITNNGKAREEKEKEKESGALLAFTMDSIPLQPVKMDTPLSKEEISLFSPAPPTASVPELREGVRSKQAEEDSRKRWLEGYAQASGLKVKDERDHGDVKTQLDSSSRPTLKMLGNGEPAQINKDPFAELDPLL</sequence>
<feature type="compositionally biased region" description="Basic and acidic residues" evidence="1">
    <location>
        <begin position="188"/>
        <end position="197"/>
    </location>
</feature>
<name>A0AAJ8MH84_9TREE</name>
<feature type="compositionally biased region" description="Basic and acidic residues" evidence="1">
    <location>
        <begin position="379"/>
        <end position="392"/>
    </location>
</feature>
<feature type="region of interest" description="Disordered" evidence="1">
    <location>
        <begin position="470"/>
        <end position="507"/>
    </location>
</feature>
<dbReference type="RefSeq" id="XP_065825076.1">
    <property type="nucleotide sequence ID" value="XM_065969004.1"/>
</dbReference>
<organism evidence="2 3">
    <name type="scientific">Kwoniella dejecticola CBS 10117</name>
    <dbReference type="NCBI Taxonomy" id="1296121"/>
    <lineage>
        <taxon>Eukaryota</taxon>
        <taxon>Fungi</taxon>
        <taxon>Dikarya</taxon>
        <taxon>Basidiomycota</taxon>
        <taxon>Agaricomycotina</taxon>
        <taxon>Tremellomycetes</taxon>
        <taxon>Tremellales</taxon>
        <taxon>Cryptococcaceae</taxon>
        <taxon>Kwoniella</taxon>
    </lineage>
</organism>
<proteinExistence type="predicted"/>
<gene>
    <name evidence="2" type="ORF">I303_104681</name>
</gene>
<feature type="compositionally biased region" description="Basic and acidic residues" evidence="1">
    <location>
        <begin position="578"/>
        <end position="590"/>
    </location>
</feature>
<protein>
    <submittedName>
        <fullName evidence="2">Uncharacterized protein</fullName>
    </submittedName>
</protein>
<evidence type="ECO:0000313" key="2">
    <source>
        <dbReference type="EMBL" id="WWC62091.1"/>
    </source>
</evidence>
<feature type="compositionally biased region" description="Basic and acidic residues" evidence="1">
    <location>
        <begin position="470"/>
        <end position="479"/>
    </location>
</feature>
<evidence type="ECO:0000256" key="1">
    <source>
        <dbReference type="SAM" id="MobiDB-lite"/>
    </source>
</evidence>
<dbReference type="GeneID" id="28968037"/>
<dbReference type="Proteomes" id="UP000078595">
    <property type="component" value="Chromosome 5"/>
</dbReference>
<feature type="region of interest" description="Disordered" evidence="1">
    <location>
        <begin position="536"/>
        <end position="623"/>
    </location>
</feature>
<feature type="region of interest" description="Disordered" evidence="1">
    <location>
        <begin position="379"/>
        <end position="400"/>
    </location>
</feature>
<reference evidence="2" key="1">
    <citation type="submission" date="2013-07" db="EMBL/GenBank/DDBJ databases">
        <authorList>
            <consortium name="The Broad Institute Genome Sequencing Platform"/>
            <person name="Cuomo C."/>
            <person name="Litvintseva A."/>
            <person name="Chen Y."/>
            <person name="Heitman J."/>
            <person name="Sun S."/>
            <person name="Springer D."/>
            <person name="Dromer F."/>
            <person name="Young S.K."/>
            <person name="Zeng Q."/>
            <person name="Gargeya S."/>
            <person name="Fitzgerald M."/>
            <person name="Abouelleil A."/>
            <person name="Alvarado L."/>
            <person name="Berlin A.M."/>
            <person name="Chapman S.B."/>
            <person name="Dewar J."/>
            <person name="Goldberg J."/>
            <person name="Griggs A."/>
            <person name="Gujja S."/>
            <person name="Hansen M."/>
            <person name="Howarth C."/>
            <person name="Imamovic A."/>
            <person name="Larimer J."/>
            <person name="McCowan C."/>
            <person name="Murphy C."/>
            <person name="Pearson M."/>
            <person name="Priest M."/>
            <person name="Roberts A."/>
            <person name="Saif S."/>
            <person name="Shea T."/>
            <person name="Sykes S."/>
            <person name="Wortman J."/>
            <person name="Nusbaum C."/>
            <person name="Birren B."/>
        </authorList>
    </citation>
    <scope>NUCLEOTIDE SEQUENCE</scope>
    <source>
        <strain evidence="2">CBS 10117</strain>
    </source>
</reference>
<feature type="compositionally biased region" description="Basic and acidic residues" evidence="1">
    <location>
        <begin position="549"/>
        <end position="568"/>
    </location>
</feature>
<feature type="compositionally biased region" description="Polar residues" evidence="1">
    <location>
        <begin position="1"/>
        <end position="14"/>
    </location>
</feature>
<evidence type="ECO:0000313" key="3">
    <source>
        <dbReference type="Proteomes" id="UP000078595"/>
    </source>
</evidence>
<dbReference type="KEGG" id="kdj:28968037"/>
<dbReference type="EMBL" id="CP144534">
    <property type="protein sequence ID" value="WWC62091.1"/>
    <property type="molecule type" value="Genomic_DNA"/>
</dbReference>
<reference evidence="2" key="2">
    <citation type="submission" date="2024-02" db="EMBL/GenBank/DDBJ databases">
        <title>Comparative genomics of Cryptococcus and Kwoniella reveals pathogenesis evolution and contrasting modes of karyotype evolution via chromosome fusion or intercentromeric recombination.</title>
        <authorList>
            <person name="Coelho M.A."/>
            <person name="David-Palma M."/>
            <person name="Shea T."/>
            <person name="Bowers K."/>
            <person name="McGinley-Smith S."/>
            <person name="Mohammad A.W."/>
            <person name="Gnirke A."/>
            <person name="Yurkov A.M."/>
            <person name="Nowrousian M."/>
            <person name="Sun S."/>
            <person name="Cuomo C.A."/>
            <person name="Heitman J."/>
        </authorList>
    </citation>
    <scope>NUCLEOTIDE SEQUENCE</scope>
    <source>
        <strain evidence="2">CBS 10117</strain>
    </source>
</reference>
<feature type="region of interest" description="Disordered" evidence="1">
    <location>
        <begin position="187"/>
        <end position="213"/>
    </location>
</feature>
<feature type="compositionally biased region" description="Polar residues" evidence="1">
    <location>
        <begin position="480"/>
        <end position="496"/>
    </location>
</feature>
<keyword evidence="3" id="KW-1185">Reference proteome</keyword>
<dbReference type="AlphaFoldDB" id="A0AAJ8MH84"/>
<feature type="compositionally biased region" description="Basic and acidic residues" evidence="1">
    <location>
        <begin position="497"/>
        <end position="507"/>
    </location>
</feature>
<accession>A0AAJ8MH84</accession>